<keyword evidence="10" id="KW-1185">Reference proteome</keyword>
<dbReference type="Pfam" id="PF00145">
    <property type="entry name" value="DNA_methylase"/>
    <property type="match status" value="1"/>
</dbReference>
<keyword evidence="1 6" id="KW-0489">Methyltransferase</keyword>
<dbReference type="InterPro" id="IPR001525">
    <property type="entry name" value="C5_MeTfrase"/>
</dbReference>
<dbReference type="REBASE" id="657687">
    <property type="entry name" value="M.HheASB1ORF10150P"/>
</dbReference>
<dbReference type="PANTHER" id="PTHR10629:SF52">
    <property type="entry name" value="DNA (CYTOSINE-5)-METHYLTRANSFERASE 1"/>
    <property type="match status" value="1"/>
</dbReference>
<gene>
    <name evidence="9" type="ORF">HHE01_09360</name>
</gene>
<dbReference type="GO" id="GO:0044027">
    <property type="term" value="P:negative regulation of gene expression via chromosomal CpG island methylation"/>
    <property type="evidence" value="ECO:0007669"/>
    <property type="project" value="TreeGrafter"/>
</dbReference>
<dbReference type="GO" id="GO:0003886">
    <property type="term" value="F:DNA (cytosine-5-)-methyltransferase activity"/>
    <property type="evidence" value="ECO:0007669"/>
    <property type="project" value="UniProtKB-EC"/>
</dbReference>
<evidence type="ECO:0000256" key="4">
    <source>
        <dbReference type="ARBA" id="ARBA00022747"/>
    </source>
</evidence>
<dbReference type="NCBIfam" id="TIGR00675">
    <property type="entry name" value="dcm"/>
    <property type="match status" value="1"/>
</dbReference>
<evidence type="ECO:0000256" key="5">
    <source>
        <dbReference type="ARBA" id="ARBA00047422"/>
    </source>
</evidence>
<dbReference type="SUPFAM" id="SSF53335">
    <property type="entry name" value="S-adenosyl-L-methionine-dependent methyltransferases"/>
    <property type="match status" value="1"/>
</dbReference>
<dbReference type="InterPro" id="IPR029063">
    <property type="entry name" value="SAM-dependent_MTases_sf"/>
</dbReference>
<evidence type="ECO:0000256" key="2">
    <source>
        <dbReference type="ARBA" id="ARBA00022679"/>
    </source>
</evidence>
<dbReference type="Gene3D" id="3.90.120.10">
    <property type="entry name" value="DNA Methylase, subunit A, domain 2"/>
    <property type="match status" value="1"/>
</dbReference>
<organism evidence="9 10">
    <name type="scientific">Helicobacter heilmannii</name>
    <dbReference type="NCBI Taxonomy" id="35817"/>
    <lineage>
        <taxon>Bacteria</taxon>
        <taxon>Pseudomonadati</taxon>
        <taxon>Campylobacterota</taxon>
        <taxon>Epsilonproteobacteria</taxon>
        <taxon>Campylobacterales</taxon>
        <taxon>Helicobacteraceae</taxon>
        <taxon>Helicobacter</taxon>
    </lineage>
</organism>
<protein>
    <recommendedName>
        <fullName evidence="8">Cytosine-specific methyltransferase</fullName>
        <ecNumber evidence="8">2.1.1.37</ecNumber>
    </recommendedName>
</protein>
<dbReference type="GO" id="GO:0003677">
    <property type="term" value="F:DNA binding"/>
    <property type="evidence" value="ECO:0007669"/>
    <property type="project" value="TreeGrafter"/>
</dbReference>
<sequence length="353" mass="39372">MKFSVADIFCGAGGLSYGFAQNPLFDLVWALDHDSSALASYQSNHKTTKTICKDIAQFSKEECLGYGSIDVLLGGPPCQSYSTLGKRQMDTRAHLFQEYLKILAAVHPKIFLFENVVGLLSMQGGKLFHSICACFAQMGYQIYSRVLNAMHFGVPQIRQRVILVGVDHSYQKPFVFPKPTHEKEFINLRLALDDLPQIKSGESGDHLGYRHPANNPFLEFVRDSPTLSEHISPKNNPRLVQIMEALQDGQDKRDLPPALRPKSGYANTYAKMHWEQPAPTITRNFATPSSSRCIHPRDSRALSIREGARLQSFPDSYIFCGNASAKRLQIGNAVPPLLSISLAQTIGDYLQEL</sequence>
<keyword evidence="3 6" id="KW-0949">S-adenosyl-L-methionine</keyword>
<comment type="similarity">
    <text evidence="6 7">Belongs to the class I-like SAM-binding methyltransferase superfamily. C5-methyltransferase family.</text>
</comment>
<comment type="catalytic activity">
    <reaction evidence="5 8">
        <text>a 2'-deoxycytidine in DNA + S-adenosyl-L-methionine = a 5-methyl-2'-deoxycytidine in DNA + S-adenosyl-L-homocysteine + H(+)</text>
        <dbReference type="Rhea" id="RHEA:13681"/>
        <dbReference type="Rhea" id="RHEA-COMP:11369"/>
        <dbReference type="Rhea" id="RHEA-COMP:11370"/>
        <dbReference type="ChEBI" id="CHEBI:15378"/>
        <dbReference type="ChEBI" id="CHEBI:57856"/>
        <dbReference type="ChEBI" id="CHEBI:59789"/>
        <dbReference type="ChEBI" id="CHEBI:85452"/>
        <dbReference type="ChEBI" id="CHEBI:85454"/>
        <dbReference type="EC" id="2.1.1.37"/>
    </reaction>
</comment>
<dbReference type="PROSITE" id="PS00094">
    <property type="entry name" value="C5_MTASE_1"/>
    <property type="match status" value="1"/>
</dbReference>
<evidence type="ECO:0000256" key="1">
    <source>
        <dbReference type="ARBA" id="ARBA00022603"/>
    </source>
</evidence>
<reference evidence="10" key="1">
    <citation type="submission" date="2014-12" db="EMBL/GenBank/DDBJ databases">
        <authorList>
            <person name="Smet A."/>
        </authorList>
    </citation>
    <scope>NUCLEOTIDE SEQUENCE [LARGE SCALE GENOMIC DNA]</scope>
</reference>
<evidence type="ECO:0000313" key="10">
    <source>
        <dbReference type="Proteomes" id="UP000046090"/>
    </source>
</evidence>
<accession>A0A0K2YAS2</accession>
<evidence type="ECO:0000256" key="3">
    <source>
        <dbReference type="ARBA" id="ARBA00022691"/>
    </source>
</evidence>
<dbReference type="AlphaFoldDB" id="A0A0K2YAS2"/>
<feature type="active site" evidence="6">
    <location>
        <position position="78"/>
    </location>
</feature>
<dbReference type="PRINTS" id="PR00105">
    <property type="entry name" value="C5METTRFRASE"/>
</dbReference>
<keyword evidence="4" id="KW-0680">Restriction system</keyword>
<dbReference type="EC" id="2.1.1.37" evidence="8"/>
<dbReference type="InterPro" id="IPR050390">
    <property type="entry name" value="C5-Methyltransferase"/>
</dbReference>
<dbReference type="GO" id="GO:0009307">
    <property type="term" value="P:DNA restriction-modification system"/>
    <property type="evidence" value="ECO:0007669"/>
    <property type="project" value="UniProtKB-KW"/>
</dbReference>
<dbReference type="PANTHER" id="PTHR10629">
    <property type="entry name" value="CYTOSINE-SPECIFIC METHYLTRANSFERASE"/>
    <property type="match status" value="1"/>
</dbReference>
<dbReference type="EMBL" id="CDMK01000001">
    <property type="protein sequence ID" value="CRI34090.1"/>
    <property type="molecule type" value="Genomic_DNA"/>
</dbReference>
<dbReference type="InterPro" id="IPR018117">
    <property type="entry name" value="C5_DNA_meth_AS"/>
</dbReference>
<dbReference type="GeneID" id="76196698"/>
<evidence type="ECO:0000256" key="8">
    <source>
        <dbReference type="RuleBase" id="RU000417"/>
    </source>
</evidence>
<name>A0A0K2YAS2_HELHE</name>
<dbReference type="RefSeq" id="WP_015106165.1">
    <property type="nucleotide sequence ID" value="NZ_AP026684.1"/>
</dbReference>
<dbReference type="Proteomes" id="UP000046090">
    <property type="component" value="Unassembled WGS sequence"/>
</dbReference>
<evidence type="ECO:0000313" key="9">
    <source>
        <dbReference type="EMBL" id="CRI34090.1"/>
    </source>
</evidence>
<dbReference type="GO" id="GO:0032259">
    <property type="term" value="P:methylation"/>
    <property type="evidence" value="ECO:0007669"/>
    <property type="project" value="UniProtKB-KW"/>
</dbReference>
<evidence type="ECO:0000256" key="6">
    <source>
        <dbReference type="PROSITE-ProRule" id="PRU01016"/>
    </source>
</evidence>
<dbReference type="Gene3D" id="3.40.50.150">
    <property type="entry name" value="Vaccinia Virus protein VP39"/>
    <property type="match status" value="1"/>
</dbReference>
<evidence type="ECO:0000256" key="7">
    <source>
        <dbReference type="RuleBase" id="RU000416"/>
    </source>
</evidence>
<keyword evidence="2 6" id="KW-0808">Transferase</keyword>
<proteinExistence type="inferred from homology"/>
<dbReference type="PROSITE" id="PS51679">
    <property type="entry name" value="SAM_MT_C5"/>
    <property type="match status" value="1"/>
</dbReference>